<organism evidence="2 3">
    <name type="scientific">Hanamia caeni</name>
    <dbReference type="NCBI Taxonomy" id="2294116"/>
    <lineage>
        <taxon>Bacteria</taxon>
        <taxon>Pseudomonadati</taxon>
        <taxon>Bacteroidota</taxon>
        <taxon>Chitinophagia</taxon>
        <taxon>Chitinophagales</taxon>
        <taxon>Chitinophagaceae</taxon>
        <taxon>Hanamia</taxon>
    </lineage>
</organism>
<keyword evidence="1" id="KW-1133">Transmembrane helix</keyword>
<gene>
    <name evidence="2" type="ORF">EFY79_04640</name>
</gene>
<comment type="caution">
    <text evidence="2">The sequence shown here is derived from an EMBL/GenBank/DDBJ whole genome shotgun (WGS) entry which is preliminary data.</text>
</comment>
<dbReference type="RefSeq" id="WP_123119516.1">
    <property type="nucleotide sequence ID" value="NZ_RJJR01000002.1"/>
</dbReference>
<name>A0A3M9NMF0_9BACT</name>
<dbReference type="EMBL" id="RJJR01000002">
    <property type="protein sequence ID" value="RNI38951.1"/>
    <property type="molecule type" value="Genomic_DNA"/>
</dbReference>
<dbReference type="Proteomes" id="UP000267223">
    <property type="component" value="Unassembled WGS sequence"/>
</dbReference>
<reference evidence="2 3" key="1">
    <citation type="submission" date="2018-11" db="EMBL/GenBank/DDBJ databases">
        <title>Draft genome sequence of Ferruginibacter sp. BO-59.</title>
        <authorList>
            <person name="Im W.T."/>
        </authorList>
    </citation>
    <scope>NUCLEOTIDE SEQUENCE [LARGE SCALE GENOMIC DNA]</scope>
    <source>
        <strain evidence="2 3">BO-59</strain>
    </source>
</reference>
<dbReference type="AlphaFoldDB" id="A0A3M9NMF0"/>
<protein>
    <submittedName>
        <fullName evidence="2">Uncharacterized protein</fullName>
    </submittedName>
</protein>
<accession>A0A3M9NMF0</accession>
<evidence type="ECO:0000313" key="3">
    <source>
        <dbReference type="Proteomes" id="UP000267223"/>
    </source>
</evidence>
<dbReference type="OrthoDB" id="674910at2"/>
<evidence type="ECO:0000313" key="2">
    <source>
        <dbReference type="EMBL" id="RNI38951.1"/>
    </source>
</evidence>
<proteinExistence type="predicted"/>
<evidence type="ECO:0000256" key="1">
    <source>
        <dbReference type="SAM" id="Phobius"/>
    </source>
</evidence>
<keyword evidence="1" id="KW-0812">Transmembrane</keyword>
<sequence>MNELLLQTIIEKLEALEIALLKKNDTPKEDVEQKNLVHQIKSFQSEFEGFKSQLTDNNGNINKLAQNISARDDAKQNKVMHIHHFHNRVWLTVSMYLVSLFLAYGWLNCHNEKKAFEANHFKHRYWKANGNKILLKITYETDSLYQVDKDKFEKEVLNREKKIAEREKMLRLADERKKKLK</sequence>
<keyword evidence="3" id="KW-1185">Reference proteome</keyword>
<feature type="transmembrane region" description="Helical" evidence="1">
    <location>
        <begin position="89"/>
        <end position="107"/>
    </location>
</feature>
<keyword evidence="1" id="KW-0472">Membrane</keyword>